<evidence type="ECO:0008006" key="5">
    <source>
        <dbReference type="Google" id="ProtNLM"/>
    </source>
</evidence>
<dbReference type="Proteomes" id="UP001164746">
    <property type="component" value="Chromosome 10"/>
</dbReference>
<protein>
    <recommendedName>
        <fullName evidence="5">Vesicular, overexpressed in cancer, prosurvival protein 1</fullName>
    </recommendedName>
</protein>
<feature type="transmembrane region" description="Helical" evidence="2">
    <location>
        <begin position="30"/>
        <end position="55"/>
    </location>
</feature>
<keyword evidence="2" id="KW-0472">Membrane</keyword>
<accession>A0ABY7F296</accession>
<evidence type="ECO:0000313" key="3">
    <source>
        <dbReference type="EMBL" id="WAR16312.1"/>
    </source>
</evidence>
<keyword evidence="2" id="KW-0812">Transmembrane</keyword>
<keyword evidence="2" id="KW-1133">Transmembrane helix</keyword>
<dbReference type="EMBL" id="CP111021">
    <property type="protein sequence ID" value="WAR16312.1"/>
    <property type="molecule type" value="Genomic_DNA"/>
</dbReference>
<evidence type="ECO:0000256" key="1">
    <source>
        <dbReference type="SAM" id="MobiDB-lite"/>
    </source>
</evidence>
<feature type="region of interest" description="Disordered" evidence="1">
    <location>
        <begin position="168"/>
        <end position="223"/>
    </location>
</feature>
<feature type="transmembrane region" description="Helical" evidence="2">
    <location>
        <begin position="83"/>
        <end position="109"/>
    </location>
</feature>
<name>A0ABY7F296_MYAAR</name>
<evidence type="ECO:0000256" key="2">
    <source>
        <dbReference type="SAM" id="Phobius"/>
    </source>
</evidence>
<organism evidence="3 4">
    <name type="scientific">Mya arenaria</name>
    <name type="common">Soft-shell clam</name>
    <dbReference type="NCBI Taxonomy" id="6604"/>
    <lineage>
        <taxon>Eukaryota</taxon>
        <taxon>Metazoa</taxon>
        <taxon>Spiralia</taxon>
        <taxon>Lophotrochozoa</taxon>
        <taxon>Mollusca</taxon>
        <taxon>Bivalvia</taxon>
        <taxon>Autobranchia</taxon>
        <taxon>Heteroconchia</taxon>
        <taxon>Euheterodonta</taxon>
        <taxon>Imparidentia</taxon>
        <taxon>Neoheterodontei</taxon>
        <taxon>Myida</taxon>
        <taxon>Myoidea</taxon>
        <taxon>Myidae</taxon>
        <taxon>Mya</taxon>
    </lineage>
</organism>
<sequence length="223" mass="24317">MYQLFIYFCDRLCFRDTPCKHPDMSCQRVVWSLVVVLLTLITDVCRAGQFCYFLHEDYYTLRQIYCESGCCRDYGDDDEICCFTWSVGVILGIGFACVGFIAVVIFLVICCQQMKKRGRLGSVVHPAGTGGAHGTPYPQNNTFVYASAPPAYQYAAYPPQNIYSTPGSVAPPPYTAGTQPAYAPPSMNNPNDMSSGNAHGGPTAPTNPAYPPRSYGGYGTGEG</sequence>
<feature type="compositionally biased region" description="Polar residues" evidence="1">
    <location>
        <begin position="186"/>
        <end position="197"/>
    </location>
</feature>
<gene>
    <name evidence="3" type="ORF">MAR_030906</name>
</gene>
<reference evidence="3" key="1">
    <citation type="submission" date="2022-11" db="EMBL/GenBank/DDBJ databases">
        <title>Centuries of genome instability and evolution in soft-shell clam transmissible cancer (bioRxiv).</title>
        <authorList>
            <person name="Hart S.F.M."/>
            <person name="Yonemitsu M.A."/>
            <person name="Giersch R.M."/>
            <person name="Beal B.F."/>
            <person name="Arriagada G."/>
            <person name="Davis B.W."/>
            <person name="Ostrander E.A."/>
            <person name="Goff S.P."/>
            <person name="Metzger M.J."/>
        </authorList>
    </citation>
    <scope>NUCLEOTIDE SEQUENCE</scope>
    <source>
        <strain evidence="3">MELC-2E11</strain>
        <tissue evidence="3">Siphon/mantle</tissue>
    </source>
</reference>
<evidence type="ECO:0000313" key="4">
    <source>
        <dbReference type="Proteomes" id="UP001164746"/>
    </source>
</evidence>
<proteinExistence type="predicted"/>
<keyword evidence="4" id="KW-1185">Reference proteome</keyword>